<name>A0A4Y2MPX2_ARAVE</name>
<dbReference type="AlphaFoldDB" id="A0A4Y2MPX2"/>
<keyword evidence="2" id="KW-1185">Reference proteome</keyword>
<sequence>MMAAAFKIAFDERRNTESLETLLKRAQYRFLEMYRRPTVQRLAENTCDAAEDKEEGRMVIDESGSPVDSNESTAEFKIHCRSVPPAVIDWFDVKATYTFRCTKCCRNGEKITLYKITNTLDVHVEKRL</sequence>
<comment type="caution">
    <text evidence="1">The sequence shown here is derived from an EMBL/GenBank/DDBJ whole genome shotgun (WGS) entry which is preliminary data.</text>
</comment>
<proteinExistence type="predicted"/>
<evidence type="ECO:0000313" key="1">
    <source>
        <dbReference type="EMBL" id="GBN27666.1"/>
    </source>
</evidence>
<reference evidence="1 2" key="1">
    <citation type="journal article" date="2019" name="Sci. Rep.">
        <title>Orb-weaving spider Araneus ventricosus genome elucidates the spidroin gene catalogue.</title>
        <authorList>
            <person name="Kono N."/>
            <person name="Nakamura H."/>
            <person name="Ohtoshi R."/>
            <person name="Moran D.A.P."/>
            <person name="Shinohara A."/>
            <person name="Yoshida Y."/>
            <person name="Fujiwara M."/>
            <person name="Mori M."/>
            <person name="Tomita M."/>
            <person name="Arakawa K."/>
        </authorList>
    </citation>
    <scope>NUCLEOTIDE SEQUENCE [LARGE SCALE GENOMIC DNA]</scope>
</reference>
<gene>
    <name evidence="1" type="ORF">AVEN_103465_1</name>
</gene>
<evidence type="ECO:0000313" key="2">
    <source>
        <dbReference type="Proteomes" id="UP000499080"/>
    </source>
</evidence>
<dbReference type="Proteomes" id="UP000499080">
    <property type="component" value="Unassembled WGS sequence"/>
</dbReference>
<dbReference type="EMBL" id="BGPR01007539">
    <property type="protein sequence ID" value="GBN27666.1"/>
    <property type="molecule type" value="Genomic_DNA"/>
</dbReference>
<accession>A0A4Y2MPX2</accession>
<organism evidence="1 2">
    <name type="scientific">Araneus ventricosus</name>
    <name type="common">Orbweaver spider</name>
    <name type="synonym">Epeira ventricosa</name>
    <dbReference type="NCBI Taxonomy" id="182803"/>
    <lineage>
        <taxon>Eukaryota</taxon>
        <taxon>Metazoa</taxon>
        <taxon>Ecdysozoa</taxon>
        <taxon>Arthropoda</taxon>
        <taxon>Chelicerata</taxon>
        <taxon>Arachnida</taxon>
        <taxon>Araneae</taxon>
        <taxon>Araneomorphae</taxon>
        <taxon>Entelegynae</taxon>
        <taxon>Araneoidea</taxon>
        <taxon>Araneidae</taxon>
        <taxon>Araneus</taxon>
    </lineage>
</organism>
<protein>
    <submittedName>
        <fullName evidence="1">Uncharacterized protein</fullName>
    </submittedName>
</protein>